<proteinExistence type="predicted"/>
<organism evidence="2 3">
    <name type="scientific">Monosiga brevicollis</name>
    <name type="common">Choanoflagellate</name>
    <dbReference type="NCBI Taxonomy" id="81824"/>
    <lineage>
        <taxon>Eukaryota</taxon>
        <taxon>Choanoflagellata</taxon>
        <taxon>Craspedida</taxon>
        <taxon>Salpingoecidae</taxon>
        <taxon>Monosiga</taxon>
    </lineage>
</organism>
<dbReference type="RefSeq" id="XP_001750107.1">
    <property type="nucleotide sequence ID" value="XM_001750055.1"/>
</dbReference>
<feature type="compositionally biased region" description="Acidic residues" evidence="1">
    <location>
        <begin position="103"/>
        <end position="116"/>
    </location>
</feature>
<protein>
    <submittedName>
        <fullName evidence="2">Uncharacterized protein</fullName>
    </submittedName>
</protein>
<dbReference type="Pfam" id="PF10217">
    <property type="entry name" value="DUF2039"/>
    <property type="match status" value="1"/>
</dbReference>
<dbReference type="EMBL" id="CH991577">
    <property type="protein sequence ID" value="EDQ85103.1"/>
    <property type="molecule type" value="Genomic_DNA"/>
</dbReference>
<evidence type="ECO:0000313" key="2">
    <source>
        <dbReference type="EMBL" id="EDQ85103.1"/>
    </source>
</evidence>
<dbReference type="InterPro" id="IPR019351">
    <property type="entry name" value="DUF2039"/>
</dbReference>
<keyword evidence="3" id="KW-1185">Reference proteome</keyword>
<dbReference type="GeneID" id="5895390"/>
<name>A9VBI2_MONBE</name>
<accession>A9VBI2</accession>
<feature type="compositionally biased region" description="Acidic residues" evidence="1">
    <location>
        <begin position="128"/>
        <end position="148"/>
    </location>
</feature>
<gene>
    <name evidence="2" type="ORF">MONBRDRAFT_29579</name>
</gene>
<dbReference type="KEGG" id="mbr:MONBRDRAFT_29579"/>
<evidence type="ECO:0000313" key="3">
    <source>
        <dbReference type="Proteomes" id="UP000001357"/>
    </source>
</evidence>
<dbReference type="InParanoid" id="A9VBI2"/>
<evidence type="ECO:0000256" key="1">
    <source>
        <dbReference type="SAM" id="MobiDB-lite"/>
    </source>
</evidence>
<feature type="compositionally biased region" description="Acidic residues" evidence="1">
    <location>
        <begin position="214"/>
        <end position="231"/>
    </location>
</feature>
<feature type="region of interest" description="Disordered" evidence="1">
    <location>
        <begin position="96"/>
        <end position="231"/>
    </location>
</feature>
<dbReference type="AlphaFoldDB" id="A9VBI2"/>
<reference evidence="2 3" key="1">
    <citation type="journal article" date="2008" name="Nature">
        <title>The genome of the choanoflagellate Monosiga brevicollis and the origin of metazoans.</title>
        <authorList>
            <consortium name="JGI Sequencing"/>
            <person name="King N."/>
            <person name="Westbrook M.J."/>
            <person name="Young S.L."/>
            <person name="Kuo A."/>
            <person name="Abedin M."/>
            <person name="Chapman J."/>
            <person name="Fairclough S."/>
            <person name="Hellsten U."/>
            <person name="Isogai Y."/>
            <person name="Letunic I."/>
            <person name="Marr M."/>
            <person name="Pincus D."/>
            <person name="Putnam N."/>
            <person name="Rokas A."/>
            <person name="Wright K.J."/>
            <person name="Zuzow R."/>
            <person name="Dirks W."/>
            <person name="Good M."/>
            <person name="Goodstein D."/>
            <person name="Lemons D."/>
            <person name="Li W."/>
            <person name="Lyons J.B."/>
            <person name="Morris A."/>
            <person name="Nichols S."/>
            <person name="Richter D.J."/>
            <person name="Salamov A."/>
            <person name="Bork P."/>
            <person name="Lim W.A."/>
            <person name="Manning G."/>
            <person name="Miller W.T."/>
            <person name="McGinnis W."/>
            <person name="Shapiro H."/>
            <person name="Tjian R."/>
            <person name="Grigoriev I.V."/>
            <person name="Rokhsar D."/>
        </authorList>
    </citation>
    <scope>NUCLEOTIDE SEQUENCE [LARGE SCALE GENOMIC DNA]</scope>
    <source>
        <strain evidence="3">MX1 / ATCC 50154</strain>
    </source>
</reference>
<dbReference type="eggNOG" id="KOG3241">
    <property type="taxonomic scope" value="Eukaryota"/>
</dbReference>
<dbReference type="PANTHER" id="PTHR22876">
    <property type="entry name" value="ZGC:101016"/>
    <property type="match status" value="1"/>
</dbReference>
<sequence length="231" mass="25509">MKSIRQQNSTNVCPRCAEILDWRKKFDKYKPRTKPGSCVRCQQKRVTMAYHIVCKECAEANNVCAKCNKEAEDIIPRTCESVTDVRRALRAIEKERKARRGDGEDEDENSDDDEDATESRDDGFGDLAEVDSDVDNEDDEEGEVDSEFGVESSEGGLAVTSTTIPKAGATARQGNKVFRKKQRPGQRAAAASDTDTDVDGPQPHSKAAGKAQAGDDDEDEDWSTVDEDEQP</sequence>
<dbReference type="PANTHER" id="PTHR22876:SF5">
    <property type="entry name" value="CHROMOSOME 9 OPEN READING FRAME 85"/>
    <property type="match status" value="1"/>
</dbReference>
<dbReference type="Proteomes" id="UP000001357">
    <property type="component" value="Unassembled WGS sequence"/>
</dbReference>